<sequence length="84" mass="8954">MSRFVHAHAPLLDLPEEVLAEVDDAFERAQDLVADELELHFDVSVSGRVRGELRAAESGELVSRLSAAEALALACGDVRVAVAA</sequence>
<organism evidence="1 2">
    <name type="scientific">Solirubrobacter pauli</name>
    <dbReference type="NCBI Taxonomy" id="166793"/>
    <lineage>
        <taxon>Bacteria</taxon>
        <taxon>Bacillati</taxon>
        <taxon>Actinomycetota</taxon>
        <taxon>Thermoleophilia</taxon>
        <taxon>Solirubrobacterales</taxon>
        <taxon>Solirubrobacteraceae</taxon>
        <taxon>Solirubrobacter</taxon>
    </lineage>
</organism>
<evidence type="ECO:0000313" key="2">
    <source>
        <dbReference type="Proteomes" id="UP000278962"/>
    </source>
</evidence>
<keyword evidence="2" id="KW-1185">Reference proteome</keyword>
<comment type="caution">
    <text evidence="1">The sequence shown here is derived from an EMBL/GenBank/DDBJ whole genome shotgun (WGS) entry which is preliminary data.</text>
</comment>
<dbReference type="OrthoDB" id="9963838at2"/>
<accession>A0A660LA78</accession>
<proteinExistence type="predicted"/>
<gene>
    <name evidence="1" type="ORF">C8N24_1271</name>
</gene>
<dbReference type="EMBL" id="RBIL01000001">
    <property type="protein sequence ID" value="RKQ91449.1"/>
    <property type="molecule type" value="Genomic_DNA"/>
</dbReference>
<protein>
    <submittedName>
        <fullName evidence="1">Uncharacterized protein</fullName>
    </submittedName>
</protein>
<dbReference type="AlphaFoldDB" id="A0A660LA78"/>
<name>A0A660LA78_9ACTN</name>
<dbReference type="RefSeq" id="WP_121249071.1">
    <property type="nucleotide sequence ID" value="NZ_RBIL01000001.1"/>
</dbReference>
<reference evidence="1 2" key="1">
    <citation type="submission" date="2018-10" db="EMBL/GenBank/DDBJ databases">
        <title>Genomic Encyclopedia of Archaeal and Bacterial Type Strains, Phase II (KMG-II): from individual species to whole genera.</title>
        <authorList>
            <person name="Goeker M."/>
        </authorList>
    </citation>
    <scope>NUCLEOTIDE SEQUENCE [LARGE SCALE GENOMIC DNA]</scope>
    <source>
        <strain evidence="1 2">DSM 14954</strain>
    </source>
</reference>
<dbReference type="Proteomes" id="UP000278962">
    <property type="component" value="Unassembled WGS sequence"/>
</dbReference>
<evidence type="ECO:0000313" key="1">
    <source>
        <dbReference type="EMBL" id="RKQ91449.1"/>
    </source>
</evidence>